<name>Q47B24_DECAR</name>
<dbReference type="EMBL" id="CP000089">
    <property type="protein sequence ID" value="AAZ47957.1"/>
    <property type="molecule type" value="Genomic_DNA"/>
</dbReference>
<feature type="compositionally biased region" description="Polar residues" evidence="1">
    <location>
        <begin position="72"/>
        <end position="81"/>
    </location>
</feature>
<proteinExistence type="predicted"/>
<evidence type="ECO:0000256" key="2">
    <source>
        <dbReference type="SAM" id="SignalP"/>
    </source>
</evidence>
<keyword evidence="2" id="KW-0732">Signal</keyword>
<dbReference type="OrthoDB" id="8563043at2"/>
<gene>
    <name evidence="3" type="ordered locus">Daro_3227</name>
</gene>
<dbReference type="HOGENOM" id="CLU_112864_1_1_4"/>
<dbReference type="AlphaFoldDB" id="Q47B24"/>
<feature type="chain" id="PRO_5004233266" evidence="2">
    <location>
        <begin position="24"/>
        <end position="173"/>
    </location>
</feature>
<dbReference type="KEGG" id="dar:Daro_3227"/>
<keyword evidence="3" id="KW-0812">Transmembrane</keyword>
<protein>
    <submittedName>
        <fullName evidence="3">Probable proline-rich transmembrane protein</fullName>
    </submittedName>
</protein>
<sequence>MKKPGPRQRWLILGALLLGTVAAAVFVDDDPVASEPTERPSRRRMPANIESMADTVSLAQQQPDPEAAQVADTGSTEQSAETIDPFRSKSWYIAPPPPPPPEPVAPPLPFRYLGQLVEDGQILVFIDHQGRNLTIKVGDQIDGRYAVEAIDGGKVVFVYLPLKRQQTLPISAA</sequence>
<accession>Q47B24</accession>
<reference evidence="3" key="1">
    <citation type="submission" date="2005-08" db="EMBL/GenBank/DDBJ databases">
        <title>Complete sequence of Dechloromonas aromatica RCB.</title>
        <authorList>
            <person name="Salinero K.K."/>
            <person name="Copeland A."/>
            <person name="Lucas S."/>
            <person name="Lapidus A."/>
            <person name="Barry K."/>
            <person name="Detter J.C."/>
            <person name="Glavina T."/>
            <person name="Hammon N."/>
            <person name="Israni S."/>
            <person name="Pitluck S."/>
            <person name="Di Bartolo G."/>
            <person name="Trong S."/>
            <person name="Schmutz J."/>
            <person name="Larimer F."/>
            <person name="Land M."/>
            <person name="Ivanova N."/>
            <person name="Richardson P."/>
        </authorList>
    </citation>
    <scope>NUCLEOTIDE SEQUENCE</scope>
    <source>
        <strain evidence="3">RCB</strain>
    </source>
</reference>
<dbReference type="STRING" id="159087.Daro_3227"/>
<dbReference type="eggNOG" id="ENOG503307F">
    <property type="taxonomic scope" value="Bacteria"/>
</dbReference>
<evidence type="ECO:0000256" key="1">
    <source>
        <dbReference type="SAM" id="MobiDB-lite"/>
    </source>
</evidence>
<evidence type="ECO:0000313" key="3">
    <source>
        <dbReference type="EMBL" id="AAZ47957.1"/>
    </source>
</evidence>
<feature type="region of interest" description="Disordered" evidence="1">
    <location>
        <begin position="60"/>
        <end position="89"/>
    </location>
</feature>
<feature type="signal peptide" evidence="2">
    <location>
        <begin position="1"/>
        <end position="23"/>
    </location>
</feature>
<organism evidence="3">
    <name type="scientific">Dechloromonas aromatica (strain RCB)</name>
    <dbReference type="NCBI Taxonomy" id="159087"/>
    <lineage>
        <taxon>Bacteria</taxon>
        <taxon>Pseudomonadati</taxon>
        <taxon>Pseudomonadota</taxon>
        <taxon>Betaproteobacteria</taxon>
        <taxon>Rhodocyclales</taxon>
        <taxon>Azonexaceae</taxon>
        <taxon>Dechloromonas</taxon>
    </lineage>
</organism>
<keyword evidence="3" id="KW-0472">Membrane</keyword>